<proteinExistence type="predicted"/>
<evidence type="ECO:0000256" key="1">
    <source>
        <dbReference type="SAM" id="Phobius"/>
    </source>
</evidence>
<feature type="transmembrane region" description="Helical" evidence="1">
    <location>
        <begin position="87"/>
        <end position="110"/>
    </location>
</feature>
<accession>A0AAE1TI31</accession>
<organism evidence="2 3">
    <name type="scientific">Acacia crassicarpa</name>
    <name type="common">northern wattle</name>
    <dbReference type="NCBI Taxonomy" id="499986"/>
    <lineage>
        <taxon>Eukaryota</taxon>
        <taxon>Viridiplantae</taxon>
        <taxon>Streptophyta</taxon>
        <taxon>Embryophyta</taxon>
        <taxon>Tracheophyta</taxon>
        <taxon>Spermatophyta</taxon>
        <taxon>Magnoliopsida</taxon>
        <taxon>eudicotyledons</taxon>
        <taxon>Gunneridae</taxon>
        <taxon>Pentapetalae</taxon>
        <taxon>rosids</taxon>
        <taxon>fabids</taxon>
        <taxon>Fabales</taxon>
        <taxon>Fabaceae</taxon>
        <taxon>Caesalpinioideae</taxon>
        <taxon>mimosoid clade</taxon>
        <taxon>Acacieae</taxon>
        <taxon>Acacia</taxon>
    </lineage>
</organism>
<gene>
    <name evidence="2" type="ORF">QN277_002612</name>
</gene>
<reference evidence="2" key="1">
    <citation type="submission" date="2023-10" db="EMBL/GenBank/DDBJ databases">
        <title>Chromosome-level genome of the transformable northern wattle, Acacia crassicarpa.</title>
        <authorList>
            <person name="Massaro I."/>
            <person name="Sinha N.R."/>
            <person name="Poethig S."/>
            <person name="Leichty A.R."/>
        </authorList>
    </citation>
    <scope>NUCLEOTIDE SEQUENCE</scope>
    <source>
        <strain evidence="2">Acra3RX</strain>
        <tissue evidence="2">Leaf</tissue>
    </source>
</reference>
<feature type="transmembrane region" description="Helical" evidence="1">
    <location>
        <begin position="56"/>
        <end position="75"/>
    </location>
</feature>
<evidence type="ECO:0000313" key="2">
    <source>
        <dbReference type="EMBL" id="KAK4285992.1"/>
    </source>
</evidence>
<keyword evidence="1" id="KW-0472">Membrane</keyword>
<evidence type="ECO:0008006" key="4">
    <source>
        <dbReference type="Google" id="ProtNLM"/>
    </source>
</evidence>
<keyword evidence="1" id="KW-0812">Transmembrane</keyword>
<dbReference type="AlphaFoldDB" id="A0AAE1TI31"/>
<protein>
    <recommendedName>
        <fullName evidence="4">Transmembrane protein</fullName>
    </recommendedName>
</protein>
<keyword evidence="1" id="KW-1133">Transmembrane helix</keyword>
<keyword evidence="3" id="KW-1185">Reference proteome</keyword>
<comment type="caution">
    <text evidence="2">The sequence shown here is derived from an EMBL/GenBank/DDBJ whole genome shotgun (WGS) entry which is preliminary data.</text>
</comment>
<dbReference type="EMBL" id="JAWXYG010000001">
    <property type="protein sequence ID" value="KAK4285992.1"/>
    <property type="molecule type" value="Genomic_DNA"/>
</dbReference>
<name>A0AAE1TI31_9FABA</name>
<evidence type="ECO:0000313" key="3">
    <source>
        <dbReference type="Proteomes" id="UP001293593"/>
    </source>
</evidence>
<sequence length="111" mass="12499">MASSSSSSNPIPTRDDKDTLFKQLQDIFDKLLKFLVAIVCFKATDTGQHFFDTHPCLMVALVLAIMLYFSAWLIVTVLHQPQSRTTFLPFVTCFVLTIGVIVSVWALIIFI</sequence>
<dbReference type="Proteomes" id="UP001293593">
    <property type="component" value="Unassembled WGS sequence"/>
</dbReference>